<feature type="transmembrane region" description="Helical" evidence="7">
    <location>
        <begin position="21"/>
        <end position="42"/>
    </location>
</feature>
<feature type="transmembrane region" description="Helical" evidence="7">
    <location>
        <begin position="159"/>
        <end position="178"/>
    </location>
</feature>
<proteinExistence type="inferred from homology"/>
<evidence type="ECO:0000313" key="9">
    <source>
        <dbReference type="EMBL" id="EFD93668.1"/>
    </source>
</evidence>
<dbReference type="AlphaFoldDB" id="D3LVL5"/>
<keyword evidence="4 7" id="KW-0812">Transmembrane</keyword>
<evidence type="ECO:0000256" key="4">
    <source>
        <dbReference type="ARBA" id="ARBA00022692"/>
    </source>
</evidence>
<evidence type="ECO:0000313" key="10">
    <source>
        <dbReference type="Proteomes" id="UP000003242"/>
    </source>
</evidence>
<comment type="similarity">
    <text evidence="7">Belongs to the binding-protein-dependent transport system permease family.</text>
</comment>
<protein>
    <submittedName>
        <fullName evidence="9">ABC transporter, permease protein</fullName>
    </submittedName>
</protein>
<organism evidence="9 10">
    <name type="scientific">Megasphaera lornae</name>
    <dbReference type="NCBI Taxonomy" id="1000568"/>
    <lineage>
        <taxon>Bacteria</taxon>
        <taxon>Bacillati</taxon>
        <taxon>Bacillota</taxon>
        <taxon>Negativicutes</taxon>
        <taxon>Veillonellales</taxon>
        <taxon>Veillonellaceae</taxon>
        <taxon>Megasphaera</taxon>
    </lineage>
</organism>
<feature type="domain" description="ABC transmembrane type-1" evidence="8">
    <location>
        <begin position="110"/>
        <end position="317"/>
    </location>
</feature>
<evidence type="ECO:0000259" key="8">
    <source>
        <dbReference type="PROSITE" id="PS50928"/>
    </source>
</evidence>
<dbReference type="SUPFAM" id="SSF161098">
    <property type="entry name" value="MetI-like"/>
    <property type="match status" value="1"/>
</dbReference>
<keyword evidence="3" id="KW-1003">Cell membrane</keyword>
<keyword evidence="5 7" id="KW-1133">Transmembrane helix</keyword>
<keyword evidence="6 7" id="KW-0472">Membrane</keyword>
<accession>D3LVL5</accession>
<dbReference type="Gene3D" id="1.10.3720.10">
    <property type="entry name" value="MetI-like"/>
    <property type="match status" value="1"/>
</dbReference>
<dbReference type="InterPro" id="IPR000515">
    <property type="entry name" value="MetI-like"/>
</dbReference>
<dbReference type="eggNOG" id="COG0601">
    <property type="taxonomic scope" value="Bacteria"/>
</dbReference>
<dbReference type="PROSITE" id="PS50928">
    <property type="entry name" value="ABC_TM1"/>
    <property type="match status" value="1"/>
</dbReference>
<dbReference type="PANTHER" id="PTHR43163">
    <property type="entry name" value="DIPEPTIDE TRANSPORT SYSTEM PERMEASE PROTEIN DPPB-RELATED"/>
    <property type="match status" value="1"/>
</dbReference>
<feature type="transmembrane region" description="Helical" evidence="7">
    <location>
        <begin position="256"/>
        <end position="278"/>
    </location>
</feature>
<dbReference type="Pfam" id="PF00528">
    <property type="entry name" value="BPD_transp_1"/>
    <property type="match status" value="1"/>
</dbReference>
<feature type="transmembrane region" description="Helical" evidence="7">
    <location>
        <begin position="298"/>
        <end position="320"/>
    </location>
</feature>
<evidence type="ECO:0000256" key="1">
    <source>
        <dbReference type="ARBA" id="ARBA00004651"/>
    </source>
</evidence>
<evidence type="ECO:0000256" key="5">
    <source>
        <dbReference type="ARBA" id="ARBA00022989"/>
    </source>
</evidence>
<dbReference type="RefSeq" id="WP_009369915.1">
    <property type="nucleotide sequence ID" value="NZ_ADGP01000021.1"/>
</dbReference>
<dbReference type="CDD" id="cd06261">
    <property type="entry name" value="TM_PBP2"/>
    <property type="match status" value="1"/>
</dbReference>
<comment type="subcellular location">
    <subcellularLocation>
        <location evidence="1 7">Cell membrane</location>
        <topology evidence="1 7">Multi-pass membrane protein</topology>
    </subcellularLocation>
</comment>
<dbReference type="GO" id="GO:0055085">
    <property type="term" value="P:transmembrane transport"/>
    <property type="evidence" value="ECO:0007669"/>
    <property type="project" value="InterPro"/>
</dbReference>
<name>D3LVL5_9FIRM</name>
<evidence type="ECO:0000256" key="2">
    <source>
        <dbReference type="ARBA" id="ARBA00022448"/>
    </source>
</evidence>
<keyword evidence="2 7" id="KW-0813">Transport</keyword>
<sequence length="345" mass="38189">MNTEKEADFMKVPYKAIGKNIAVFFISLAVLSGVVFFAASYAPGDPLQSYYGDAVDQMSTAQYEAARHRWGLDQPVYKQYFQWVDRSLHGEMGMSLKYREPASRVIHDFVGNTLFLGIVSYILIFIFAIVVAVCCVLYEGRWLDTLLSETGTILFYLPAFWVGLLLILIFNVNLGWLPGSGAYDPGEAGNWGSRAEHIVLPVIVMLISHVWYYAYMIRNKLLDETRKDYVLLAKMKGLGRLKIVLSHCLRNVAPTIFSVMAIGVNHIVGGTYVVEAVFAYPGLGNLAVESAKYHDYNVLILVVLLTGAVVIAAGLAAQAVSARLDKRMKTEGGTAWTKTNGHLPS</sequence>
<evidence type="ECO:0000256" key="7">
    <source>
        <dbReference type="RuleBase" id="RU363032"/>
    </source>
</evidence>
<dbReference type="PANTHER" id="PTHR43163:SF6">
    <property type="entry name" value="DIPEPTIDE TRANSPORT SYSTEM PERMEASE PROTEIN DPPB-RELATED"/>
    <property type="match status" value="1"/>
</dbReference>
<evidence type="ECO:0000256" key="6">
    <source>
        <dbReference type="ARBA" id="ARBA00023136"/>
    </source>
</evidence>
<dbReference type="GO" id="GO:0005886">
    <property type="term" value="C:plasma membrane"/>
    <property type="evidence" value="ECO:0007669"/>
    <property type="project" value="UniProtKB-SubCell"/>
</dbReference>
<dbReference type="STRING" id="699218.HMPREF0889_1018"/>
<gene>
    <name evidence="9" type="ORF">HMPREF0889_1018</name>
</gene>
<dbReference type="InterPro" id="IPR035906">
    <property type="entry name" value="MetI-like_sf"/>
</dbReference>
<dbReference type="Proteomes" id="UP000003242">
    <property type="component" value="Unassembled WGS sequence"/>
</dbReference>
<reference evidence="10" key="1">
    <citation type="submission" date="2009-12" db="EMBL/GenBank/DDBJ databases">
        <title>Sequence of Clostridiales genomosp. BVAB3 str. UPII9-5.</title>
        <authorList>
            <person name="Madupu R."/>
            <person name="Durkin A.S."/>
            <person name="Torralba M."/>
            <person name="Methe B."/>
            <person name="Sutton G.G."/>
            <person name="Strausberg R.L."/>
            <person name="Nelson K.E."/>
        </authorList>
    </citation>
    <scope>NUCLEOTIDE SEQUENCE [LARGE SCALE GENOMIC DNA]</scope>
    <source>
        <strain evidence="10">28L</strain>
    </source>
</reference>
<dbReference type="EMBL" id="ADGP01000021">
    <property type="protein sequence ID" value="EFD93668.1"/>
    <property type="molecule type" value="Genomic_DNA"/>
</dbReference>
<comment type="caution">
    <text evidence="9">The sequence shown here is derived from an EMBL/GenBank/DDBJ whole genome shotgun (WGS) entry which is preliminary data.</text>
</comment>
<evidence type="ECO:0000256" key="3">
    <source>
        <dbReference type="ARBA" id="ARBA00022475"/>
    </source>
</evidence>
<feature type="transmembrane region" description="Helical" evidence="7">
    <location>
        <begin position="114"/>
        <end position="138"/>
    </location>
</feature>
<feature type="transmembrane region" description="Helical" evidence="7">
    <location>
        <begin position="198"/>
        <end position="217"/>
    </location>
</feature>